<dbReference type="GO" id="GO:0016747">
    <property type="term" value="F:acyltransferase activity, transferring groups other than amino-acyl groups"/>
    <property type="evidence" value="ECO:0007669"/>
    <property type="project" value="InterPro"/>
</dbReference>
<gene>
    <name evidence="2" type="ORF">B0I18_107238</name>
</gene>
<dbReference type="EMBL" id="PYGD01000007">
    <property type="protein sequence ID" value="PSK90826.1"/>
    <property type="molecule type" value="Genomic_DNA"/>
</dbReference>
<keyword evidence="2" id="KW-0808">Transferase</keyword>
<comment type="caution">
    <text evidence="2">The sequence shown here is derived from an EMBL/GenBank/DDBJ whole genome shotgun (WGS) entry which is preliminary data.</text>
</comment>
<dbReference type="InterPro" id="IPR000182">
    <property type="entry name" value="GNAT_dom"/>
</dbReference>
<dbReference type="OrthoDB" id="795294at2"/>
<evidence type="ECO:0000259" key="1">
    <source>
        <dbReference type="Pfam" id="PF13302"/>
    </source>
</evidence>
<dbReference type="RefSeq" id="WP_106524091.1">
    <property type="nucleotide sequence ID" value="NZ_PYGD01000007.1"/>
</dbReference>
<reference evidence="2 3" key="1">
    <citation type="submission" date="2018-03" db="EMBL/GenBank/DDBJ databases">
        <title>Genomic Encyclopedia of Type Strains, Phase III (KMG-III): the genomes of soil and plant-associated and newly described type strains.</title>
        <authorList>
            <person name="Whitman W."/>
        </authorList>
    </citation>
    <scope>NUCLEOTIDE SEQUENCE [LARGE SCALE GENOMIC DNA]</scope>
    <source>
        <strain evidence="2 3">CGMCC 1.12700</strain>
    </source>
</reference>
<accession>A0A2P8D0Z0</accession>
<organism evidence="2 3">
    <name type="scientific">Taibaiella chishuiensis</name>
    <dbReference type="NCBI Taxonomy" id="1434707"/>
    <lineage>
        <taxon>Bacteria</taxon>
        <taxon>Pseudomonadati</taxon>
        <taxon>Bacteroidota</taxon>
        <taxon>Chitinophagia</taxon>
        <taxon>Chitinophagales</taxon>
        <taxon>Chitinophagaceae</taxon>
        <taxon>Taibaiella</taxon>
    </lineage>
</organism>
<evidence type="ECO:0000313" key="3">
    <source>
        <dbReference type="Proteomes" id="UP000240572"/>
    </source>
</evidence>
<dbReference type="InterPro" id="IPR016181">
    <property type="entry name" value="Acyl_CoA_acyltransferase"/>
</dbReference>
<protein>
    <submittedName>
        <fullName evidence="2">Acetyltransferase (GNAT) family protein</fullName>
    </submittedName>
</protein>
<proteinExistence type="predicted"/>
<dbReference type="Proteomes" id="UP000240572">
    <property type="component" value="Unassembled WGS sequence"/>
</dbReference>
<keyword evidence="3" id="KW-1185">Reference proteome</keyword>
<dbReference type="Pfam" id="PF13302">
    <property type="entry name" value="Acetyltransf_3"/>
    <property type="match status" value="1"/>
</dbReference>
<evidence type="ECO:0000313" key="2">
    <source>
        <dbReference type="EMBL" id="PSK90826.1"/>
    </source>
</evidence>
<sequence>MLQPITFETERLKIHSFHITDIDNHTKLANDVLSLFSDPFTLKYVPEKRLVGIESAQDFVKTMIINHHIGRNHLHFITAKTLNQVIGTIDIITPAVVKEYYSLREYPYFIEFFLLQKFSGQKIMTETIPLLIDAIHTQGIEKIGAVVNRENIAAVSVLKNANFLYRGQFDIVQDLYLATSIQSQ</sequence>
<dbReference type="SUPFAM" id="SSF55729">
    <property type="entry name" value="Acyl-CoA N-acyltransferases (Nat)"/>
    <property type="match status" value="1"/>
</dbReference>
<feature type="domain" description="N-acetyltransferase" evidence="1">
    <location>
        <begin position="29"/>
        <end position="163"/>
    </location>
</feature>
<dbReference type="Gene3D" id="3.40.630.30">
    <property type="match status" value="1"/>
</dbReference>
<name>A0A2P8D0Z0_9BACT</name>
<dbReference type="AlphaFoldDB" id="A0A2P8D0Z0"/>